<evidence type="ECO:0000313" key="2">
    <source>
        <dbReference type="Proteomes" id="UP001085076"/>
    </source>
</evidence>
<keyword evidence="2" id="KW-1185">Reference proteome</keyword>
<dbReference type="EMBL" id="JAGGNH010000002">
    <property type="protein sequence ID" value="KAJ0980927.1"/>
    <property type="molecule type" value="Genomic_DNA"/>
</dbReference>
<dbReference type="GO" id="GO:0005840">
    <property type="term" value="C:ribosome"/>
    <property type="evidence" value="ECO:0007669"/>
    <property type="project" value="InterPro"/>
</dbReference>
<dbReference type="AlphaFoldDB" id="A0A9D5HM13"/>
<protein>
    <submittedName>
        <fullName evidence="1">Uncharacterized protein</fullName>
    </submittedName>
</protein>
<dbReference type="PANTHER" id="PTHR47207">
    <property type="entry name" value="60S ACIDIC RIBOSOMAL PROTEIN P3-1-RELATED"/>
    <property type="match status" value="1"/>
</dbReference>
<name>A0A9D5HM13_9LILI</name>
<dbReference type="InterPro" id="IPR044252">
    <property type="entry name" value="RPP3"/>
</dbReference>
<reference evidence="1" key="2">
    <citation type="journal article" date="2022" name="Hortic Res">
        <title>The genome of Dioscorea zingiberensis sheds light on the biosynthesis, origin and evolution of the medicinally important diosgenin saponins.</title>
        <authorList>
            <person name="Li Y."/>
            <person name="Tan C."/>
            <person name="Li Z."/>
            <person name="Guo J."/>
            <person name="Li S."/>
            <person name="Chen X."/>
            <person name="Wang C."/>
            <person name="Dai X."/>
            <person name="Yang H."/>
            <person name="Song W."/>
            <person name="Hou L."/>
            <person name="Xu J."/>
            <person name="Tong Z."/>
            <person name="Xu A."/>
            <person name="Yuan X."/>
            <person name="Wang W."/>
            <person name="Yang Q."/>
            <person name="Chen L."/>
            <person name="Sun Z."/>
            <person name="Wang K."/>
            <person name="Pan B."/>
            <person name="Chen J."/>
            <person name="Bao Y."/>
            <person name="Liu F."/>
            <person name="Qi X."/>
            <person name="Gang D.R."/>
            <person name="Wen J."/>
            <person name="Li J."/>
        </authorList>
    </citation>
    <scope>NUCLEOTIDE SEQUENCE</scope>
    <source>
        <strain evidence="1">Dzin_1.0</strain>
    </source>
</reference>
<dbReference type="GO" id="GO:0003735">
    <property type="term" value="F:structural constituent of ribosome"/>
    <property type="evidence" value="ECO:0007669"/>
    <property type="project" value="InterPro"/>
</dbReference>
<reference evidence="1" key="1">
    <citation type="submission" date="2021-03" db="EMBL/GenBank/DDBJ databases">
        <authorList>
            <person name="Li Z."/>
            <person name="Yang C."/>
        </authorList>
    </citation>
    <scope>NUCLEOTIDE SEQUENCE</scope>
    <source>
        <strain evidence="1">Dzin_1.0</strain>
        <tissue evidence="1">Leaf</tissue>
    </source>
</reference>
<dbReference type="OrthoDB" id="2015129at2759"/>
<comment type="caution">
    <text evidence="1">The sequence shown here is derived from an EMBL/GenBank/DDBJ whole genome shotgun (WGS) entry which is preliminary data.</text>
</comment>
<proteinExistence type="predicted"/>
<dbReference type="PANTHER" id="PTHR47207:SF2">
    <property type="entry name" value="LARGE RIBOSOMAL SUBUNIT PROTEIN P3Y-RELATED"/>
    <property type="match status" value="1"/>
</dbReference>
<sequence length="179" mass="19984">MPEVLRMRTTFAQVFGLTSSISSLRRGFCLAGFFSLASIATPTYRYLGFSQSEGFDLPRLRREEEPWAFIFVCRKSSIEWSGNQLSGDLEASAASTYELQRKLVQTVLAFDSSGGVQPSFSSITPSSAVFQVFLKYEYLFIKKTIPNTSPYDLDPDGAHRESFETSILFLTTGVTSHNP</sequence>
<gene>
    <name evidence="1" type="ORF">J5N97_009182</name>
</gene>
<organism evidence="1 2">
    <name type="scientific">Dioscorea zingiberensis</name>
    <dbReference type="NCBI Taxonomy" id="325984"/>
    <lineage>
        <taxon>Eukaryota</taxon>
        <taxon>Viridiplantae</taxon>
        <taxon>Streptophyta</taxon>
        <taxon>Embryophyta</taxon>
        <taxon>Tracheophyta</taxon>
        <taxon>Spermatophyta</taxon>
        <taxon>Magnoliopsida</taxon>
        <taxon>Liliopsida</taxon>
        <taxon>Dioscoreales</taxon>
        <taxon>Dioscoreaceae</taxon>
        <taxon>Dioscorea</taxon>
    </lineage>
</organism>
<evidence type="ECO:0000313" key="1">
    <source>
        <dbReference type="EMBL" id="KAJ0980927.1"/>
    </source>
</evidence>
<accession>A0A9D5HM13</accession>
<dbReference type="Proteomes" id="UP001085076">
    <property type="component" value="Miscellaneous, Linkage group lg02"/>
</dbReference>